<gene>
    <name evidence="1" type="ORF">BST43_22125</name>
</gene>
<comment type="caution">
    <text evidence="1">The sequence shown here is derived from an EMBL/GenBank/DDBJ whole genome shotgun (WGS) entry which is preliminary data.</text>
</comment>
<accession>A0A1X0IQH2</accession>
<protein>
    <recommendedName>
        <fullName evidence="3">Liporotein LppU</fullName>
    </recommendedName>
</protein>
<dbReference type="AlphaFoldDB" id="A0A1X0IQH2"/>
<sequence length="150" mass="16730">MESELRQFEIAEDINPIGEDDAPIGGCVHMAGAPSNPSFRTVGCETPEANYRVIQRVNMPNECVPDADRRYYRNTQGNAFTACLDYAWNESTCISMAKPIPQKVLCTDTSALNRERPLEIRTNVTDVASCPSGGFRHPVRRFTVCTQTQK</sequence>
<dbReference type="Proteomes" id="UP000192434">
    <property type="component" value="Unassembled WGS sequence"/>
</dbReference>
<evidence type="ECO:0008006" key="3">
    <source>
        <dbReference type="Google" id="ProtNLM"/>
    </source>
</evidence>
<proteinExistence type="predicted"/>
<organism evidence="1 2">
    <name type="scientific">Mycobacteroides saopaulense</name>
    <dbReference type="NCBI Taxonomy" id="1578165"/>
    <lineage>
        <taxon>Bacteria</taxon>
        <taxon>Bacillati</taxon>
        <taxon>Actinomycetota</taxon>
        <taxon>Actinomycetes</taxon>
        <taxon>Mycobacteriales</taxon>
        <taxon>Mycobacteriaceae</taxon>
        <taxon>Mycobacteroides</taxon>
    </lineage>
</organism>
<dbReference type="EMBL" id="MVII01000035">
    <property type="protein sequence ID" value="ORB50643.1"/>
    <property type="molecule type" value="Genomic_DNA"/>
</dbReference>
<reference evidence="1 2" key="1">
    <citation type="submission" date="2016-12" db="EMBL/GenBank/DDBJ databases">
        <title>The new phylogeny of genus Mycobacterium.</title>
        <authorList>
            <person name="Tortoli E."/>
            <person name="Trovato A."/>
            <person name="Cirillo D.M."/>
        </authorList>
    </citation>
    <scope>NUCLEOTIDE SEQUENCE [LARGE SCALE GENOMIC DNA]</scope>
    <source>
        <strain evidence="1 2">CCUG 66554</strain>
    </source>
</reference>
<evidence type="ECO:0000313" key="1">
    <source>
        <dbReference type="EMBL" id="ORB50643.1"/>
    </source>
</evidence>
<name>A0A1X0IQH2_9MYCO</name>
<evidence type="ECO:0000313" key="2">
    <source>
        <dbReference type="Proteomes" id="UP000192434"/>
    </source>
</evidence>